<evidence type="ECO:0000256" key="3">
    <source>
        <dbReference type="ARBA" id="ARBA00022475"/>
    </source>
</evidence>
<feature type="transmembrane region" description="Helical" evidence="8">
    <location>
        <begin position="135"/>
        <end position="152"/>
    </location>
</feature>
<proteinExistence type="predicted"/>
<feature type="transmembrane region" description="Helical" evidence="8">
    <location>
        <begin position="410"/>
        <end position="435"/>
    </location>
</feature>
<keyword evidence="2" id="KW-0813">Transport</keyword>
<evidence type="ECO:0000256" key="7">
    <source>
        <dbReference type="ARBA" id="ARBA00023136"/>
    </source>
</evidence>
<keyword evidence="4 8" id="KW-0812">Transmembrane</keyword>
<gene>
    <name evidence="10" type="ORF">ACFSUQ_05150</name>
</gene>
<dbReference type="PANTHER" id="PTHR43495:SF2">
    <property type="entry name" value="D-SERINE_D-ALANINE_GLYCINE TRANSPORTER"/>
    <property type="match status" value="1"/>
</dbReference>
<evidence type="ECO:0000259" key="9">
    <source>
        <dbReference type="Pfam" id="PF00324"/>
    </source>
</evidence>
<keyword evidence="3" id="KW-1003">Cell membrane</keyword>
<protein>
    <submittedName>
        <fullName evidence="10">Amino acid permease</fullName>
    </submittedName>
</protein>
<dbReference type="Pfam" id="PF00324">
    <property type="entry name" value="AA_permease"/>
    <property type="match status" value="1"/>
</dbReference>
<feature type="transmembrane region" description="Helical" evidence="8">
    <location>
        <begin position="347"/>
        <end position="365"/>
    </location>
</feature>
<evidence type="ECO:0000256" key="6">
    <source>
        <dbReference type="ARBA" id="ARBA00022989"/>
    </source>
</evidence>
<dbReference type="Proteomes" id="UP001597453">
    <property type="component" value="Unassembled WGS sequence"/>
</dbReference>
<evidence type="ECO:0000256" key="5">
    <source>
        <dbReference type="ARBA" id="ARBA00022970"/>
    </source>
</evidence>
<dbReference type="RefSeq" id="WP_245610513.1">
    <property type="nucleotide sequence ID" value="NZ_JBHUNF010000003.1"/>
</dbReference>
<name>A0ABW5RI09_9MICO</name>
<dbReference type="Gene3D" id="1.20.1740.10">
    <property type="entry name" value="Amino acid/polyamine transporter I"/>
    <property type="match status" value="1"/>
</dbReference>
<dbReference type="InterPro" id="IPR004841">
    <property type="entry name" value="AA-permease/SLC12A_dom"/>
</dbReference>
<evidence type="ECO:0000256" key="8">
    <source>
        <dbReference type="SAM" id="Phobius"/>
    </source>
</evidence>
<evidence type="ECO:0000256" key="4">
    <source>
        <dbReference type="ARBA" id="ARBA00022692"/>
    </source>
</evidence>
<sequence length="489" mass="53004">MSPQLAGAVDSVTTEPPQMERGIKNRHLQLIAIGGSIGTGLFMGSGELIKNAGPGIVLVYLAIGLFVFLIMRMLGELLLSNLHYKTFGDVAKHQVGPWAGFFVSWNYWFSWVVACIADIIAITGYVKFFNADVPVWIPALISCLVLTGLNLLPVKWFGEAEFWFAIIKIVAILGLIAVGIYLVITGFTNPDGVQAKVSNLWEYGGFLPMGISGLLLGFQMGIFSFIGVELVGTAAAETENPRKTLPKAINSIVVRILIFYIGALLVIMMVTPWVDIDPETSPFVSTLSLAGFGIAAAVINLVVLTSAASSANSGLYSDTRMLFALAHDGHAPKRMGDLAENGIPRKAVLFTCAFLFLSIPVLLAGDSVIQGFIFVSSICATLVLFTWGMICVSFICYLRKHPEKHANSGFKTPIAAVAPWLVLAFFVFIAVLLVSAEGTRMAFLCAPIWFVVLTVLWQLRKRTLEKEGRPITGMIPTVAHPLDLEDGEQ</sequence>
<comment type="subcellular location">
    <subcellularLocation>
        <location evidence="1">Cell membrane</location>
        <topology evidence="1">Multi-pass membrane protein</topology>
    </subcellularLocation>
</comment>
<feature type="transmembrane region" description="Helical" evidence="8">
    <location>
        <begin position="55"/>
        <end position="75"/>
    </location>
</feature>
<feature type="transmembrane region" description="Helical" evidence="8">
    <location>
        <begin position="286"/>
        <end position="311"/>
    </location>
</feature>
<accession>A0ABW5RI09</accession>
<feature type="domain" description="Amino acid permease/ SLC12A" evidence="9">
    <location>
        <begin position="27"/>
        <end position="462"/>
    </location>
</feature>
<dbReference type="PANTHER" id="PTHR43495">
    <property type="entry name" value="GABA PERMEASE"/>
    <property type="match status" value="1"/>
</dbReference>
<feature type="transmembrane region" description="Helical" evidence="8">
    <location>
        <begin position="207"/>
        <end position="231"/>
    </location>
</feature>
<evidence type="ECO:0000256" key="2">
    <source>
        <dbReference type="ARBA" id="ARBA00022448"/>
    </source>
</evidence>
<evidence type="ECO:0000313" key="10">
    <source>
        <dbReference type="EMBL" id="MFD2674688.1"/>
    </source>
</evidence>
<keyword evidence="11" id="KW-1185">Reference proteome</keyword>
<organism evidence="10 11">
    <name type="scientific">Gulosibacter bifidus</name>
    <dbReference type="NCBI Taxonomy" id="272239"/>
    <lineage>
        <taxon>Bacteria</taxon>
        <taxon>Bacillati</taxon>
        <taxon>Actinomycetota</taxon>
        <taxon>Actinomycetes</taxon>
        <taxon>Micrococcales</taxon>
        <taxon>Microbacteriaceae</taxon>
        <taxon>Gulosibacter</taxon>
    </lineage>
</organism>
<feature type="transmembrane region" description="Helical" evidence="8">
    <location>
        <begin position="28"/>
        <end position="49"/>
    </location>
</feature>
<feature type="transmembrane region" description="Helical" evidence="8">
    <location>
        <begin position="441"/>
        <end position="459"/>
    </location>
</feature>
<keyword evidence="6 8" id="KW-1133">Transmembrane helix</keyword>
<dbReference type="PIRSF" id="PIRSF006060">
    <property type="entry name" value="AA_transporter"/>
    <property type="match status" value="1"/>
</dbReference>
<keyword evidence="7 8" id="KW-0472">Membrane</keyword>
<keyword evidence="5" id="KW-0029">Amino-acid transport</keyword>
<reference evidence="11" key="1">
    <citation type="journal article" date="2019" name="Int. J. Syst. Evol. Microbiol.">
        <title>The Global Catalogue of Microorganisms (GCM) 10K type strain sequencing project: providing services to taxonomists for standard genome sequencing and annotation.</title>
        <authorList>
            <consortium name="The Broad Institute Genomics Platform"/>
            <consortium name="The Broad Institute Genome Sequencing Center for Infectious Disease"/>
            <person name="Wu L."/>
            <person name="Ma J."/>
        </authorList>
    </citation>
    <scope>NUCLEOTIDE SEQUENCE [LARGE SCALE GENOMIC DNA]</scope>
    <source>
        <strain evidence="11">TISTR 1511</strain>
    </source>
</reference>
<dbReference type="EMBL" id="JBHUNF010000003">
    <property type="protein sequence ID" value="MFD2674688.1"/>
    <property type="molecule type" value="Genomic_DNA"/>
</dbReference>
<evidence type="ECO:0000256" key="1">
    <source>
        <dbReference type="ARBA" id="ARBA00004651"/>
    </source>
</evidence>
<evidence type="ECO:0000313" key="11">
    <source>
        <dbReference type="Proteomes" id="UP001597453"/>
    </source>
</evidence>
<feature type="transmembrane region" description="Helical" evidence="8">
    <location>
        <begin position="108"/>
        <end position="129"/>
    </location>
</feature>
<feature type="transmembrane region" description="Helical" evidence="8">
    <location>
        <begin position="252"/>
        <end position="274"/>
    </location>
</feature>
<feature type="transmembrane region" description="Helical" evidence="8">
    <location>
        <begin position="371"/>
        <end position="398"/>
    </location>
</feature>
<feature type="transmembrane region" description="Helical" evidence="8">
    <location>
        <begin position="164"/>
        <end position="187"/>
    </location>
</feature>
<comment type="caution">
    <text evidence="10">The sequence shown here is derived from an EMBL/GenBank/DDBJ whole genome shotgun (WGS) entry which is preliminary data.</text>
</comment>